<sequence>MTPVLLEELHWTRHAGLPLLALLQLLPLAGAVVLHALRRRPWAVALARGVFLGELLLAVLLYRGLDASSAALQFAERADWLAYHAGADGVTALFVLVAALIGLLLSLYEPARERMPHASLLVVILLAQAALMTMLVTVNLLWFAAASAFELALVAYLLRVWAAGDAGDLAFSRFLQYQGFGWLLFAGGVLVLGWGHADATGGLWSFDLFDLALTPPLGRFQSAAFFLLFYGLAVRTPLFPLHGWLPDMAQHGTIAIAPTLMLGIKVGIYGMLRYVLPLTPDAVLAWQPYVVAFAGAGVFFTAALALLQTNLRRLLGFAVVSHTSLIVIGLFTLHPLGVQGALLLAVNFGFAVTVLLLMVAFVFKRTHTAELAELGGLFERIPFIAIAFLIGGFSIVGMPGTPGFDAAHLVLEAAIERFGALPTVATALGNVAAAGFLLWAFQRAFLAPAPDGGERTAAERVRPMEYLLGGLTLFVLLAAGFLPEPWLQLTEAATQAAAARFGGG</sequence>
<feature type="transmembrane region" description="Helical" evidence="3">
    <location>
        <begin position="254"/>
        <end position="276"/>
    </location>
</feature>
<organism evidence="5 6">
    <name type="scientific">Azospira restricta</name>
    <dbReference type="NCBI Taxonomy" id="404405"/>
    <lineage>
        <taxon>Bacteria</taxon>
        <taxon>Pseudomonadati</taxon>
        <taxon>Pseudomonadota</taxon>
        <taxon>Betaproteobacteria</taxon>
        <taxon>Rhodocyclales</taxon>
        <taxon>Rhodocyclaceae</taxon>
        <taxon>Azospira</taxon>
    </lineage>
</organism>
<feature type="transmembrane region" description="Helical" evidence="3">
    <location>
        <begin position="383"/>
        <end position="400"/>
    </location>
</feature>
<name>A0A974SP56_9RHOO</name>
<gene>
    <name evidence="5" type="ORF">IWH25_00445</name>
</gene>
<keyword evidence="3" id="KW-1133">Transmembrane helix</keyword>
<evidence type="ECO:0000313" key="5">
    <source>
        <dbReference type="EMBL" id="QRJ63865.1"/>
    </source>
</evidence>
<feature type="transmembrane region" description="Helical" evidence="3">
    <location>
        <begin position="15"/>
        <end position="37"/>
    </location>
</feature>
<reference evidence="5" key="1">
    <citation type="submission" date="2020-11" db="EMBL/GenBank/DDBJ databases">
        <title>Azospira restricta DSM 18626 genome sequence.</title>
        <authorList>
            <person name="Moe W.M."/>
        </authorList>
    </citation>
    <scope>NUCLEOTIDE SEQUENCE</scope>
    <source>
        <strain evidence="5">DSM 18626</strain>
    </source>
</reference>
<evidence type="ECO:0000259" key="4">
    <source>
        <dbReference type="Pfam" id="PF00361"/>
    </source>
</evidence>
<dbReference type="InterPro" id="IPR003918">
    <property type="entry name" value="NADH_UbQ_OxRdtase"/>
</dbReference>
<feature type="transmembrane region" description="Helical" evidence="3">
    <location>
        <begin position="340"/>
        <end position="363"/>
    </location>
</feature>
<feature type="transmembrane region" description="Helical" evidence="3">
    <location>
        <begin position="82"/>
        <end position="106"/>
    </location>
</feature>
<dbReference type="GO" id="GO:0048039">
    <property type="term" value="F:ubiquinone binding"/>
    <property type="evidence" value="ECO:0007669"/>
    <property type="project" value="TreeGrafter"/>
</dbReference>
<feature type="transmembrane region" description="Helical" evidence="3">
    <location>
        <begin position="420"/>
        <end position="442"/>
    </location>
</feature>
<feature type="transmembrane region" description="Helical" evidence="3">
    <location>
        <begin position="463"/>
        <end position="482"/>
    </location>
</feature>
<feature type="transmembrane region" description="Helical" evidence="3">
    <location>
        <begin position="174"/>
        <end position="197"/>
    </location>
</feature>
<dbReference type="KEGG" id="ares:IWH25_00445"/>
<dbReference type="PANTHER" id="PTHR43507:SF1">
    <property type="entry name" value="NADH-UBIQUINONE OXIDOREDUCTASE CHAIN 4"/>
    <property type="match status" value="1"/>
</dbReference>
<dbReference type="GO" id="GO:0003954">
    <property type="term" value="F:NADH dehydrogenase activity"/>
    <property type="evidence" value="ECO:0007669"/>
    <property type="project" value="TreeGrafter"/>
</dbReference>
<feature type="transmembrane region" description="Helical" evidence="3">
    <location>
        <begin position="44"/>
        <end position="62"/>
    </location>
</feature>
<keyword evidence="3" id="KW-0472">Membrane</keyword>
<dbReference type="GO" id="GO:0016020">
    <property type="term" value="C:membrane"/>
    <property type="evidence" value="ECO:0007669"/>
    <property type="project" value="UniProtKB-SubCell"/>
</dbReference>
<evidence type="ECO:0000256" key="1">
    <source>
        <dbReference type="ARBA" id="ARBA00004127"/>
    </source>
</evidence>
<evidence type="ECO:0000256" key="2">
    <source>
        <dbReference type="RuleBase" id="RU000320"/>
    </source>
</evidence>
<dbReference type="Pfam" id="PF00361">
    <property type="entry name" value="Proton_antipo_M"/>
    <property type="match status" value="1"/>
</dbReference>
<dbReference type="AlphaFoldDB" id="A0A974SP56"/>
<dbReference type="EMBL" id="CP064781">
    <property type="protein sequence ID" value="QRJ63865.1"/>
    <property type="molecule type" value="Genomic_DNA"/>
</dbReference>
<feature type="transmembrane region" description="Helical" evidence="3">
    <location>
        <begin position="288"/>
        <end position="307"/>
    </location>
</feature>
<dbReference type="InterPro" id="IPR001750">
    <property type="entry name" value="ND/Mrp_TM"/>
</dbReference>
<dbReference type="GO" id="GO:0008137">
    <property type="term" value="F:NADH dehydrogenase (ubiquinone) activity"/>
    <property type="evidence" value="ECO:0007669"/>
    <property type="project" value="InterPro"/>
</dbReference>
<dbReference type="Proteomes" id="UP000663444">
    <property type="component" value="Chromosome"/>
</dbReference>
<evidence type="ECO:0000313" key="6">
    <source>
        <dbReference type="Proteomes" id="UP000663444"/>
    </source>
</evidence>
<accession>A0A974SP56</accession>
<feature type="transmembrane region" description="Helical" evidence="3">
    <location>
        <begin position="142"/>
        <end position="162"/>
    </location>
</feature>
<keyword evidence="6" id="KW-1185">Reference proteome</keyword>
<dbReference type="GO" id="GO:0042773">
    <property type="term" value="P:ATP synthesis coupled electron transport"/>
    <property type="evidence" value="ECO:0007669"/>
    <property type="project" value="InterPro"/>
</dbReference>
<evidence type="ECO:0000256" key="3">
    <source>
        <dbReference type="SAM" id="Phobius"/>
    </source>
</evidence>
<dbReference type="RefSeq" id="WP_203387397.1">
    <property type="nucleotide sequence ID" value="NZ_CP064781.1"/>
</dbReference>
<comment type="subcellular location">
    <subcellularLocation>
        <location evidence="1">Endomembrane system</location>
        <topology evidence="1">Multi-pass membrane protein</topology>
    </subcellularLocation>
    <subcellularLocation>
        <location evidence="2">Membrane</location>
        <topology evidence="2">Multi-pass membrane protein</topology>
    </subcellularLocation>
</comment>
<protein>
    <submittedName>
        <fullName evidence="5">NADH-quinone oxidoreductase subunit L</fullName>
    </submittedName>
</protein>
<feature type="transmembrane region" description="Helical" evidence="3">
    <location>
        <begin position="118"/>
        <end position="136"/>
    </location>
</feature>
<keyword evidence="2 3" id="KW-0812">Transmembrane</keyword>
<dbReference type="GO" id="GO:0012505">
    <property type="term" value="C:endomembrane system"/>
    <property type="evidence" value="ECO:0007669"/>
    <property type="project" value="UniProtKB-SubCell"/>
</dbReference>
<dbReference type="GO" id="GO:0015990">
    <property type="term" value="P:electron transport coupled proton transport"/>
    <property type="evidence" value="ECO:0007669"/>
    <property type="project" value="TreeGrafter"/>
</dbReference>
<proteinExistence type="predicted"/>
<feature type="transmembrane region" description="Helical" evidence="3">
    <location>
        <begin position="314"/>
        <end position="334"/>
    </location>
</feature>
<dbReference type="PANTHER" id="PTHR43507">
    <property type="entry name" value="NADH-UBIQUINONE OXIDOREDUCTASE CHAIN 4"/>
    <property type="match status" value="1"/>
</dbReference>
<feature type="domain" description="NADH:quinone oxidoreductase/Mrp antiporter transmembrane" evidence="4">
    <location>
        <begin position="215"/>
        <end position="417"/>
    </location>
</feature>